<keyword evidence="1" id="KW-0812">Transmembrane</keyword>
<accession>T1FV72</accession>
<dbReference type="RefSeq" id="XP_009026704.1">
    <property type="nucleotide sequence ID" value="XM_009028456.1"/>
</dbReference>
<dbReference type="CTD" id="20212718"/>
<dbReference type="Proteomes" id="UP000015101">
    <property type="component" value="Unassembled WGS sequence"/>
</dbReference>
<keyword evidence="1" id="KW-0472">Membrane</keyword>
<name>T1FV72_HELRO</name>
<feature type="signal peptide" evidence="2">
    <location>
        <begin position="1"/>
        <end position="22"/>
    </location>
</feature>
<keyword evidence="1" id="KW-1133">Transmembrane helix</keyword>
<dbReference type="InParanoid" id="T1FV72"/>
<sequence>MDFHNWRLILTVVLVKQRATDCDLLSQPTFQTLAQAQVELTVTPATVFSQHASSSNTSSSSSPSLTTISTITSNTTDVFLKFIVAVIKCEATTYSSFSSSTASTVATTTTANIINTLTTVFVPLNPGVNVVPPTTTTPSTPPAAYSTTTAATISNLTVPCFAGNNNETIRNNVQKQMIDSLVLDANDLAVLSITNYNTWNAKLSLMLRSPAAYKNVTQLLNSPSNYIFISNNKVYFTNNYTAYNYSRNCTSTCLYLCAVDDQGDPTCLCSYTNTGTANVYGCSSQTRAVANDSYLDRRYLGLLAIPVFVILVIIIGVIVFCCMKKKNDPGFVGGNSSAKSKYLKKYDTVEVASDQGHINTVTTNAYVDEDGYTRAINLNNNTNNDLNNNTNDGGDIGTVYKNNDEFRRYLTLKSDQGSVMVNPTFDDN</sequence>
<evidence type="ECO:0000313" key="4">
    <source>
        <dbReference type="EnsemblMetazoa" id="HelroP193625"/>
    </source>
</evidence>
<dbReference type="GeneID" id="20212718"/>
<reference evidence="3 5" key="2">
    <citation type="journal article" date="2013" name="Nature">
        <title>Insights into bilaterian evolution from three spiralian genomes.</title>
        <authorList>
            <person name="Simakov O."/>
            <person name="Marletaz F."/>
            <person name="Cho S.J."/>
            <person name="Edsinger-Gonzales E."/>
            <person name="Havlak P."/>
            <person name="Hellsten U."/>
            <person name="Kuo D.H."/>
            <person name="Larsson T."/>
            <person name="Lv J."/>
            <person name="Arendt D."/>
            <person name="Savage R."/>
            <person name="Osoegawa K."/>
            <person name="de Jong P."/>
            <person name="Grimwood J."/>
            <person name="Chapman J.A."/>
            <person name="Shapiro H."/>
            <person name="Aerts A."/>
            <person name="Otillar R.P."/>
            <person name="Terry A.Y."/>
            <person name="Boore J.L."/>
            <person name="Grigoriev I.V."/>
            <person name="Lindberg D.R."/>
            <person name="Seaver E.C."/>
            <person name="Weisblat D.A."/>
            <person name="Putnam N.H."/>
            <person name="Rokhsar D.S."/>
        </authorList>
    </citation>
    <scope>NUCLEOTIDE SEQUENCE</scope>
</reference>
<proteinExistence type="predicted"/>
<dbReference type="EMBL" id="KB097536">
    <property type="protein sequence ID" value="ESN95306.1"/>
    <property type="molecule type" value="Genomic_DNA"/>
</dbReference>
<dbReference type="KEGG" id="hro:HELRODRAFT_193625"/>
<evidence type="ECO:0000313" key="3">
    <source>
        <dbReference type="EMBL" id="ESN95306.1"/>
    </source>
</evidence>
<protein>
    <recommendedName>
        <fullName evidence="6">EGF-like domain-containing protein</fullName>
    </recommendedName>
</protein>
<evidence type="ECO:0008006" key="6">
    <source>
        <dbReference type="Google" id="ProtNLM"/>
    </source>
</evidence>
<gene>
    <name evidence="4" type="primary">20212718</name>
    <name evidence="3" type="ORF">HELRODRAFT_193625</name>
</gene>
<dbReference type="EMBL" id="AMQM01006906">
    <property type="status" value="NOT_ANNOTATED_CDS"/>
    <property type="molecule type" value="Genomic_DNA"/>
</dbReference>
<feature type="chain" id="PRO_5010981047" description="EGF-like domain-containing protein" evidence="2">
    <location>
        <begin position="23"/>
        <end position="428"/>
    </location>
</feature>
<evidence type="ECO:0000313" key="5">
    <source>
        <dbReference type="Proteomes" id="UP000015101"/>
    </source>
</evidence>
<dbReference type="AlphaFoldDB" id="T1FV72"/>
<keyword evidence="5" id="KW-1185">Reference proteome</keyword>
<keyword evidence="2" id="KW-0732">Signal</keyword>
<dbReference type="EnsemblMetazoa" id="HelroT193625">
    <property type="protein sequence ID" value="HelroP193625"/>
    <property type="gene ID" value="HelroG193625"/>
</dbReference>
<feature type="transmembrane region" description="Helical" evidence="1">
    <location>
        <begin position="299"/>
        <end position="321"/>
    </location>
</feature>
<reference evidence="5" key="1">
    <citation type="submission" date="2012-12" db="EMBL/GenBank/DDBJ databases">
        <authorList>
            <person name="Hellsten U."/>
            <person name="Grimwood J."/>
            <person name="Chapman J.A."/>
            <person name="Shapiro H."/>
            <person name="Aerts A."/>
            <person name="Otillar R.P."/>
            <person name="Terry A.Y."/>
            <person name="Boore J.L."/>
            <person name="Simakov O."/>
            <person name="Marletaz F."/>
            <person name="Cho S.-J."/>
            <person name="Edsinger-Gonzales E."/>
            <person name="Havlak P."/>
            <person name="Kuo D.-H."/>
            <person name="Larsson T."/>
            <person name="Lv J."/>
            <person name="Arendt D."/>
            <person name="Savage R."/>
            <person name="Osoegawa K."/>
            <person name="de Jong P."/>
            <person name="Lindberg D.R."/>
            <person name="Seaver E.C."/>
            <person name="Weisblat D.A."/>
            <person name="Putnam N.H."/>
            <person name="Grigoriev I.V."/>
            <person name="Rokhsar D.S."/>
        </authorList>
    </citation>
    <scope>NUCLEOTIDE SEQUENCE</scope>
</reference>
<dbReference type="HOGENOM" id="CLU_641389_0_0_1"/>
<organism evidence="4 5">
    <name type="scientific">Helobdella robusta</name>
    <name type="common">Californian leech</name>
    <dbReference type="NCBI Taxonomy" id="6412"/>
    <lineage>
        <taxon>Eukaryota</taxon>
        <taxon>Metazoa</taxon>
        <taxon>Spiralia</taxon>
        <taxon>Lophotrochozoa</taxon>
        <taxon>Annelida</taxon>
        <taxon>Clitellata</taxon>
        <taxon>Hirudinea</taxon>
        <taxon>Rhynchobdellida</taxon>
        <taxon>Glossiphoniidae</taxon>
        <taxon>Helobdella</taxon>
    </lineage>
</organism>
<reference evidence="4" key="3">
    <citation type="submission" date="2015-06" db="UniProtKB">
        <authorList>
            <consortium name="EnsemblMetazoa"/>
        </authorList>
    </citation>
    <scope>IDENTIFICATION</scope>
</reference>
<evidence type="ECO:0000256" key="2">
    <source>
        <dbReference type="SAM" id="SignalP"/>
    </source>
</evidence>
<evidence type="ECO:0000256" key="1">
    <source>
        <dbReference type="SAM" id="Phobius"/>
    </source>
</evidence>